<gene>
    <name evidence="6" type="ORF">AMTR_s00044p00211560</name>
</gene>
<organism evidence="6 7">
    <name type="scientific">Amborella trichopoda</name>
    <dbReference type="NCBI Taxonomy" id="13333"/>
    <lineage>
        <taxon>Eukaryota</taxon>
        <taxon>Viridiplantae</taxon>
        <taxon>Streptophyta</taxon>
        <taxon>Embryophyta</taxon>
        <taxon>Tracheophyta</taxon>
        <taxon>Spermatophyta</taxon>
        <taxon>Magnoliopsida</taxon>
        <taxon>Amborellales</taxon>
        <taxon>Amborellaceae</taxon>
        <taxon>Amborella</taxon>
    </lineage>
</organism>
<proteinExistence type="predicted"/>
<dbReference type="OMA" id="WFCEREG"/>
<keyword evidence="3" id="KW-0862">Zinc</keyword>
<dbReference type="InterPro" id="IPR001841">
    <property type="entry name" value="Znf_RING"/>
</dbReference>
<dbReference type="EMBL" id="KI392384">
    <property type="protein sequence ID" value="ERN17254.1"/>
    <property type="molecule type" value="Genomic_DNA"/>
</dbReference>
<keyword evidence="1" id="KW-0479">Metal-binding</keyword>
<evidence type="ECO:0000313" key="7">
    <source>
        <dbReference type="Proteomes" id="UP000017836"/>
    </source>
</evidence>
<dbReference type="PANTHER" id="PTHR45969:SF55">
    <property type="entry name" value="OS07G0686300 PROTEIN"/>
    <property type="match status" value="1"/>
</dbReference>
<accession>U5D481</accession>
<dbReference type="Pfam" id="PF13639">
    <property type="entry name" value="zf-RING_2"/>
    <property type="match status" value="1"/>
</dbReference>
<dbReference type="eggNOG" id="KOG0800">
    <property type="taxonomic scope" value="Eukaryota"/>
</dbReference>
<dbReference type="SUPFAM" id="SSF57850">
    <property type="entry name" value="RING/U-box"/>
    <property type="match status" value="1"/>
</dbReference>
<dbReference type="GO" id="GO:0061630">
    <property type="term" value="F:ubiquitin protein ligase activity"/>
    <property type="evidence" value="ECO:0000318"/>
    <property type="project" value="GO_Central"/>
</dbReference>
<dbReference type="Gene3D" id="3.30.40.10">
    <property type="entry name" value="Zinc/RING finger domain, C3HC4 (zinc finger)"/>
    <property type="match status" value="1"/>
</dbReference>
<dbReference type="PANTHER" id="PTHR45969">
    <property type="entry name" value="RING ZINC FINGER PROTEIN-RELATED"/>
    <property type="match status" value="1"/>
</dbReference>
<feature type="domain" description="RING-type" evidence="5">
    <location>
        <begin position="111"/>
        <end position="160"/>
    </location>
</feature>
<protein>
    <recommendedName>
        <fullName evidence="5">RING-type domain-containing protein</fullName>
    </recommendedName>
</protein>
<evidence type="ECO:0000256" key="1">
    <source>
        <dbReference type="ARBA" id="ARBA00022723"/>
    </source>
</evidence>
<keyword evidence="7" id="KW-1185">Reference proteome</keyword>
<evidence type="ECO:0000256" key="2">
    <source>
        <dbReference type="ARBA" id="ARBA00022771"/>
    </source>
</evidence>
<dbReference type="HOGENOM" id="CLU_013137_18_5_1"/>
<reference evidence="7" key="1">
    <citation type="journal article" date="2013" name="Science">
        <title>The Amborella genome and the evolution of flowering plants.</title>
        <authorList>
            <consortium name="Amborella Genome Project"/>
        </authorList>
    </citation>
    <scope>NUCLEOTIDE SEQUENCE [LARGE SCALE GENOMIC DNA]</scope>
</reference>
<evidence type="ECO:0000259" key="5">
    <source>
        <dbReference type="PROSITE" id="PS50089"/>
    </source>
</evidence>
<dbReference type="AlphaFoldDB" id="U5D481"/>
<evidence type="ECO:0000256" key="3">
    <source>
        <dbReference type="ARBA" id="ARBA00022833"/>
    </source>
</evidence>
<dbReference type="PROSITE" id="PS50089">
    <property type="entry name" value="ZF_RING_2"/>
    <property type="match status" value="1"/>
</dbReference>
<dbReference type="SMART" id="SM00184">
    <property type="entry name" value="RING"/>
    <property type="match status" value="1"/>
</dbReference>
<dbReference type="Gramene" id="ERN17254">
    <property type="protein sequence ID" value="ERN17254"/>
    <property type="gene ID" value="AMTR_s00044p00211560"/>
</dbReference>
<name>U5D481_AMBTC</name>
<dbReference type="GO" id="GO:0016567">
    <property type="term" value="P:protein ubiquitination"/>
    <property type="evidence" value="ECO:0000318"/>
    <property type="project" value="GO_Central"/>
</dbReference>
<evidence type="ECO:0000256" key="4">
    <source>
        <dbReference type="PROSITE-ProRule" id="PRU00175"/>
    </source>
</evidence>
<evidence type="ECO:0000313" key="6">
    <source>
        <dbReference type="EMBL" id="ERN17254.1"/>
    </source>
</evidence>
<dbReference type="Proteomes" id="UP000017836">
    <property type="component" value="Unassembled WGS sequence"/>
</dbReference>
<dbReference type="InterPro" id="IPR013083">
    <property type="entry name" value="Znf_RING/FYVE/PHD"/>
</dbReference>
<sequence>MGLPVSFEEISSESIPILFVARAAHFLSCFRHSLYNLLRILRLVLLGPWFCEREGKGQGHGHGQEEEEEEDVDRVGSGLASLIALAEQLTSSTSKDSLYCGGECEEQKLDCAVCLFDMREGEEVRRLGCGHWFHRKCLDNWLFQEDSWFLRQEGSCPLCRAPIVPKEHTRAKEKQISRELAMFLNGVMRG</sequence>
<dbReference type="GO" id="GO:0008270">
    <property type="term" value="F:zinc ion binding"/>
    <property type="evidence" value="ECO:0007669"/>
    <property type="project" value="UniProtKB-KW"/>
</dbReference>
<keyword evidence="2 4" id="KW-0863">Zinc-finger</keyword>